<dbReference type="Proteomes" id="UP000000639">
    <property type="component" value="Chromosome"/>
</dbReference>
<dbReference type="HOGENOM" id="CLU_1659306_0_0_6"/>
<dbReference type="RefSeq" id="WP_011770802.1">
    <property type="nucleotide sequence ID" value="NC_008709.1"/>
</dbReference>
<keyword evidence="2" id="KW-1185">Reference proteome</keyword>
<proteinExistence type="predicted"/>
<gene>
    <name evidence="1" type="ordered locus">Ping_2521</name>
</gene>
<name>A1SXM7_PSYIN</name>
<evidence type="ECO:0000313" key="1">
    <source>
        <dbReference type="EMBL" id="ABM04242.1"/>
    </source>
</evidence>
<organism evidence="1 2">
    <name type="scientific">Psychromonas ingrahamii (strain DSM 17664 / CCUG 51855 / 37)</name>
    <dbReference type="NCBI Taxonomy" id="357804"/>
    <lineage>
        <taxon>Bacteria</taxon>
        <taxon>Pseudomonadati</taxon>
        <taxon>Pseudomonadota</taxon>
        <taxon>Gammaproteobacteria</taxon>
        <taxon>Alteromonadales</taxon>
        <taxon>Psychromonadaceae</taxon>
        <taxon>Psychromonas</taxon>
    </lineage>
</organism>
<evidence type="ECO:0000313" key="2">
    <source>
        <dbReference type="Proteomes" id="UP000000639"/>
    </source>
</evidence>
<dbReference type="eggNOG" id="ENOG5032RV9">
    <property type="taxonomic scope" value="Bacteria"/>
</dbReference>
<dbReference type="EMBL" id="CP000510">
    <property type="protein sequence ID" value="ABM04242.1"/>
    <property type="molecule type" value="Genomic_DNA"/>
</dbReference>
<protein>
    <submittedName>
        <fullName evidence="1">Uncharacterized protein</fullName>
    </submittedName>
</protein>
<dbReference type="AlphaFoldDB" id="A1SXM7"/>
<sequence>MDPVSTFLAAMISAATTNVKQNVSDIYGSEIKTEIIDYQGMKIPFQYQLWKIKSKSVCSSYSQRMEVYSQCSVKEKSLFRDICEELSSHDLSHWKVKKVQNMYCNAAIDYKPVIASISNSKEVTETREKEKQCNLLILKAMGNNNAELIAERDLVCGKK</sequence>
<accession>A1SXM7</accession>
<dbReference type="STRING" id="357804.Ping_2521"/>
<reference evidence="1 2" key="1">
    <citation type="submission" date="2007-01" db="EMBL/GenBank/DDBJ databases">
        <title>Complete sequence of Psychromonas ingrahamii 37.</title>
        <authorList>
            <consortium name="US DOE Joint Genome Institute"/>
            <person name="Copeland A."/>
            <person name="Lucas S."/>
            <person name="Lapidus A."/>
            <person name="Barry K."/>
            <person name="Detter J.C."/>
            <person name="Glavina del Rio T."/>
            <person name="Hammon N."/>
            <person name="Israni S."/>
            <person name="Dalin E."/>
            <person name="Tice H."/>
            <person name="Pitluck S."/>
            <person name="Thompson L.S."/>
            <person name="Brettin T."/>
            <person name="Bruce D."/>
            <person name="Han C."/>
            <person name="Tapia R."/>
            <person name="Schmutz J."/>
            <person name="Larimer F."/>
            <person name="Land M."/>
            <person name="Hauser L."/>
            <person name="Kyrpides N."/>
            <person name="Ivanova N."/>
            <person name="Staley J."/>
            <person name="Richardson P."/>
        </authorList>
    </citation>
    <scope>NUCLEOTIDE SEQUENCE [LARGE SCALE GENOMIC DNA]</scope>
    <source>
        <strain evidence="1 2">37</strain>
    </source>
</reference>
<dbReference type="OrthoDB" id="6120156at2"/>
<dbReference type="KEGG" id="pin:Ping_2521"/>